<evidence type="ECO:0000259" key="2">
    <source>
        <dbReference type="Pfam" id="PF24355"/>
    </source>
</evidence>
<feature type="non-terminal residue" evidence="3">
    <location>
        <position position="598"/>
    </location>
</feature>
<feature type="compositionally biased region" description="Basic and acidic residues" evidence="1">
    <location>
        <begin position="537"/>
        <end position="558"/>
    </location>
</feature>
<feature type="compositionally biased region" description="Polar residues" evidence="1">
    <location>
        <begin position="155"/>
        <end position="171"/>
    </location>
</feature>
<dbReference type="Pfam" id="PF24355">
    <property type="entry name" value="DUF7514"/>
    <property type="match status" value="1"/>
</dbReference>
<dbReference type="InterPro" id="IPR055936">
    <property type="entry name" value="DUF7514"/>
</dbReference>
<feature type="compositionally biased region" description="Polar residues" evidence="1">
    <location>
        <begin position="457"/>
        <end position="468"/>
    </location>
</feature>
<dbReference type="PANTHER" id="PTHR39611:SF1">
    <property type="entry name" value="HYDROXYPROLINE-RICH GLYCOPROTEIN DZ-HRGP"/>
    <property type="match status" value="1"/>
</dbReference>
<organism evidence="3 4">
    <name type="scientific">Aureobasidium melanogenum</name>
    <name type="common">Aureobasidium pullulans var. melanogenum</name>
    <dbReference type="NCBI Taxonomy" id="46634"/>
    <lineage>
        <taxon>Eukaryota</taxon>
        <taxon>Fungi</taxon>
        <taxon>Dikarya</taxon>
        <taxon>Ascomycota</taxon>
        <taxon>Pezizomycotina</taxon>
        <taxon>Dothideomycetes</taxon>
        <taxon>Dothideomycetidae</taxon>
        <taxon>Dothideales</taxon>
        <taxon>Saccotheciaceae</taxon>
        <taxon>Aureobasidium</taxon>
    </lineage>
</organism>
<feature type="compositionally biased region" description="Polar residues" evidence="1">
    <location>
        <begin position="41"/>
        <end position="58"/>
    </location>
</feature>
<dbReference type="AlphaFoldDB" id="A0A9P8EJ16"/>
<dbReference type="EMBL" id="JAHFXF010000276">
    <property type="protein sequence ID" value="KAG9691238.1"/>
    <property type="molecule type" value="Genomic_DNA"/>
</dbReference>
<feature type="region of interest" description="Disordered" evidence="1">
    <location>
        <begin position="1"/>
        <end position="58"/>
    </location>
</feature>
<evidence type="ECO:0000313" key="4">
    <source>
        <dbReference type="Proteomes" id="UP000779574"/>
    </source>
</evidence>
<feature type="compositionally biased region" description="Basic and acidic residues" evidence="1">
    <location>
        <begin position="19"/>
        <end position="36"/>
    </location>
</feature>
<feature type="compositionally biased region" description="Low complexity" evidence="1">
    <location>
        <begin position="389"/>
        <end position="403"/>
    </location>
</feature>
<evidence type="ECO:0000256" key="1">
    <source>
        <dbReference type="SAM" id="MobiDB-lite"/>
    </source>
</evidence>
<feature type="compositionally biased region" description="Polar residues" evidence="1">
    <location>
        <begin position="96"/>
        <end position="111"/>
    </location>
</feature>
<comment type="caution">
    <text evidence="3">The sequence shown here is derived from an EMBL/GenBank/DDBJ whole genome shotgun (WGS) entry which is preliminary data.</text>
</comment>
<feature type="domain" description="DUF7514" evidence="2">
    <location>
        <begin position="205"/>
        <end position="365"/>
    </location>
</feature>
<name>A0A9P8EJ16_AURME</name>
<reference evidence="3" key="2">
    <citation type="submission" date="2021-08" db="EMBL/GenBank/DDBJ databases">
        <authorList>
            <person name="Gostincar C."/>
            <person name="Sun X."/>
            <person name="Song Z."/>
            <person name="Gunde-Cimerman N."/>
        </authorList>
    </citation>
    <scope>NUCLEOTIDE SEQUENCE</scope>
    <source>
        <strain evidence="3">EXF-9911</strain>
    </source>
</reference>
<feature type="compositionally biased region" description="Pro residues" evidence="1">
    <location>
        <begin position="379"/>
        <end position="388"/>
    </location>
</feature>
<reference evidence="3" key="1">
    <citation type="journal article" date="2021" name="J Fungi (Basel)">
        <title>Virulence traits and population genomics of the black yeast Aureobasidium melanogenum.</title>
        <authorList>
            <person name="Cernosa A."/>
            <person name="Sun X."/>
            <person name="Gostincar C."/>
            <person name="Fang C."/>
            <person name="Gunde-Cimerman N."/>
            <person name="Song Z."/>
        </authorList>
    </citation>
    <scope>NUCLEOTIDE SEQUENCE</scope>
    <source>
        <strain evidence="3">EXF-9911</strain>
    </source>
</reference>
<dbReference type="PANTHER" id="PTHR39611">
    <property type="entry name" value="HYDROXYPROLINE-RICH GLYCOPROTEIN DZ-HRGP-RELATED"/>
    <property type="match status" value="1"/>
</dbReference>
<dbReference type="OrthoDB" id="5413703at2759"/>
<feature type="compositionally biased region" description="Basic and acidic residues" evidence="1">
    <location>
        <begin position="443"/>
        <end position="456"/>
    </location>
</feature>
<proteinExistence type="predicted"/>
<sequence length="598" mass="67226">MASADGYRSPAVQSAADSFELRRDEYVQKPEPDNYRRSRPRGNSNAVRPNSMYQQSRPVDNVVNHVCERSDAAAQLDPALVAQITEQVINNLKASGIGQQQQPPLSTQTRSAHSRSPADSAGSLNRPYTPPSPMRDNGSYRSLSPEPPMFAADPYNNTYDFPQPNRSSSDASPIHAGDSKPRPGQVRPPSTFEETVLEKAWQPLFQSGQPTPRLSQFLRGLALHIIDDYEPKRSLVIPPAKMAQFFEDVRLPSEIYPWRDIFGGRVTCESISRIYRDLRAQHHFIQLGNHSVPDIPALTPDGFNQFMTILIQAHPHLEYDRLAKAVLEMPISNADNPKERFPKELSRRLLPKEDDITQQQRLHAAMSSDRNIHLRSSNPMPPPPPPVSTQPQQQSASYSASTSFAERERTPYSNNPSAFDDDDLRTVPGPIERERQPYTAKEGTGKVYDDDRRNTGRTENMNRTSRANSAAPEPQFSQSRPTDIPATGQRHHRLSATGQRPNLGTPPPLGYPPNPYTRSEGTNISDIPSTHYSSNIHSDDRDRTRHTRRDDESREAKRASWYPSRGYDYDGAYEDKRRPAGGSDGYGSYNGHPPNQKY</sequence>
<feature type="region of interest" description="Disordered" evidence="1">
    <location>
        <begin position="96"/>
        <end position="193"/>
    </location>
</feature>
<feature type="region of interest" description="Disordered" evidence="1">
    <location>
        <begin position="360"/>
        <end position="598"/>
    </location>
</feature>
<protein>
    <recommendedName>
        <fullName evidence="2">DUF7514 domain-containing protein</fullName>
    </recommendedName>
</protein>
<dbReference type="Proteomes" id="UP000779574">
    <property type="component" value="Unassembled WGS sequence"/>
</dbReference>
<gene>
    <name evidence="3" type="ORF">KCU76_g7584</name>
</gene>
<evidence type="ECO:0000313" key="3">
    <source>
        <dbReference type="EMBL" id="KAG9691238.1"/>
    </source>
</evidence>
<feature type="compositionally biased region" description="Pro residues" evidence="1">
    <location>
        <begin position="504"/>
        <end position="515"/>
    </location>
</feature>
<accession>A0A9P8EJ16</accession>
<feature type="compositionally biased region" description="Polar residues" evidence="1">
    <location>
        <begin position="519"/>
        <end position="536"/>
    </location>
</feature>